<keyword evidence="6 13" id="KW-0812">Transmembrane</keyword>
<evidence type="ECO:0000256" key="10">
    <source>
        <dbReference type="ARBA" id="ARBA00022989"/>
    </source>
</evidence>
<comment type="caution">
    <text evidence="15">The sequence shown here is derived from an EMBL/GenBank/DDBJ whole genome shotgun (WGS) entry which is preliminary data.</text>
</comment>
<dbReference type="InterPro" id="IPR044537">
    <property type="entry name" value="Rip2-like"/>
</dbReference>
<evidence type="ECO:0000256" key="9">
    <source>
        <dbReference type="ARBA" id="ARBA00022833"/>
    </source>
</evidence>
<dbReference type="PANTHER" id="PTHR35864:SF1">
    <property type="entry name" value="ZINC METALLOPROTEASE YWHC-RELATED"/>
    <property type="match status" value="1"/>
</dbReference>
<keyword evidence="11" id="KW-0482">Metalloprotease</keyword>
<dbReference type="PANTHER" id="PTHR35864">
    <property type="entry name" value="ZINC METALLOPROTEASE MJ0611-RELATED"/>
    <property type="match status" value="1"/>
</dbReference>
<evidence type="ECO:0000259" key="14">
    <source>
        <dbReference type="Pfam" id="PF02163"/>
    </source>
</evidence>
<evidence type="ECO:0000256" key="13">
    <source>
        <dbReference type="SAM" id="Phobius"/>
    </source>
</evidence>
<dbReference type="EMBL" id="RSDW01000001">
    <property type="protein sequence ID" value="RSL17864.1"/>
    <property type="molecule type" value="Genomic_DNA"/>
</dbReference>
<keyword evidence="12 13" id="KW-0472">Membrane</keyword>
<feature type="transmembrane region" description="Helical" evidence="13">
    <location>
        <begin position="93"/>
        <end position="113"/>
    </location>
</feature>
<keyword evidence="10 13" id="KW-1133">Transmembrane helix</keyword>
<keyword evidence="8" id="KW-0378">Hydrolase</keyword>
<comment type="similarity">
    <text evidence="3">Belongs to the peptidase M50B family.</text>
</comment>
<evidence type="ECO:0000256" key="5">
    <source>
        <dbReference type="ARBA" id="ARBA00022670"/>
    </source>
</evidence>
<evidence type="ECO:0000256" key="1">
    <source>
        <dbReference type="ARBA" id="ARBA00001947"/>
    </source>
</evidence>
<reference evidence="15 16" key="1">
    <citation type="submission" date="2018-12" db="EMBL/GenBank/DDBJ databases">
        <title>Sequencing of bacterial isolates from soil warming experiment in Harvard Forest, Massachusetts, USA.</title>
        <authorList>
            <person name="Deangelis K."/>
        </authorList>
    </citation>
    <scope>NUCLEOTIDE SEQUENCE [LARGE SCALE GENOMIC DNA]</scope>
    <source>
        <strain evidence="15 16">EB153</strain>
    </source>
</reference>
<keyword evidence="16" id="KW-1185">Reference proteome</keyword>
<protein>
    <submittedName>
        <fullName evidence="15">Zn-dependent protease</fullName>
    </submittedName>
</protein>
<dbReference type="RefSeq" id="WP_125486290.1">
    <property type="nucleotide sequence ID" value="NZ_RSDW01000001.1"/>
</dbReference>
<evidence type="ECO:0000256" key="11">
    <source>
        <dbReference type="ARBA" id="ARBA00023049"/>
    </source>
</evidence>
<dbReference type="Pfam" id="PF02163">
    <property type="entry name" value="Peptidase_M50"/>
    <property type="match status" value="1"/>
</dbReference>
<evidence type="ECO:0000313" key="16">
    <source>
        <dbReference type="Proteomes" id="UP000269669"/>
    </source>
</evidence>
<evidence type="ECO:0000256" key="2">
    <source>
        <dbReference type="ARBA" id="ARBA00004651"/>
    </source>
</evidence>
<feature type="transmembrane region" description="Helical" evidence="13">
    <location>
        <begin position="51"/>
        <end position="72"/>
    </location>
</feature>
<dbReference type="Proteomes" id="UP000269669">
    <property type="component" value="Unassembled WGS sequence"/>
</dbReference>
<feature type="transmembrane region" description="Helical" evidence="13">
    <location>
        <begin position="119"/>
        <end position="136"/>
    </location>
</feature>
<feature type="transmembrane region" description="Helical" evidence="13">
    <location>
        <begin position="148"/>
        <end position="174"/>
    </location>
</feature>
<keyword evidence="4" id="KW-1003">Cell membrane</keyword>
<organism evidence="15 16">
    <name type="scientific">Edaphobacter aggregans</name>
    <dbReference type="NCBI Taxonomy" id="570835"/>
    <lineage>
        <taxon>Bacteria</taxon>
        <taxon>Pseudomonadati</taxon>
        <taxon>Acidobacteriota</taxon>
        <taxon>Terriglobia</taxon>
        <taxon>Terriglobales</taxon>
        <taxon>Acidobacteriaceae</taxon>
        <taxon>Edaphobacter</taxon>
    </lineage>
</organism>
<gene>
    <name evidence="15" type="ORF">EDE15_3413</name>
</gene>
<dbReference type="GO" id="GO:0006508">
    <property type="term" value="P:proteolysis"/>
    <property type="evidence" value="ECO:0007669"/>
    <property type="project" value="UniProtKB-KW"/>
</dbReference>
<proteinExistence type="inferred from homology"/>
<comment type="subcellular location">
    <subcellularLocation>
        <location evidence="2">Cell membrane</location>
        <topology evidence="2">Multi-pass membrane protein</topology>
    </subcellularLocation>
</comment>
<sequence>MNQEVVLVIFQVVVLILAFSVHECAHAWTAWRLGDPTAKMLGRVTLNPIKHLDIFGSVIFPLISLVYGGMLIGWAKPTPVTARNFKNYRRDDILVTLAGPASNLLLATGALILLIVLKYVIPGGVVAIATAVALASKIPGVSTENLPSLFPIALLLYYIIFINLLLFIFNLIPIPPLDGSRILRHYLPYGALQVYDRIGTIGLFLIFLLGGGVIFRVFFYPLLGFFQHILFSV</sequence>
<feature type="domain" description="Peptidase M50" evidence="14">
    <location>
        <begin position="12"/>
        <end position="188"/>
    </location>
</feature>
<evidence type="ECO:0000256" key="6">
    <source>
        <dbReference type="ARBA" id="ARBA00022692"/>
    </source>
</evidence>
<dbReference type="InterPro" id="IPR052348">
    <property type="entry name" value="Metallopeptidase_M50B"/>
</dbReference>
<dbReference type="InterPro" id="IPR008915">
    <property type="entry name" value="Peptidase_M50"/>
</dbReference>
<name>A0A3R9QJB5_9BACT</name>
<dbReference type="GO" id="GO:0005886">
    <property type="term" value="C:plasma membrane"/>
    <property type="evidence" value="ECO:0007669"/>
    <property type="project" value="UniProtKB-SubCell"/>
</dbReference>
<evidence type="ECO:0000256" key="8">
    <source>
        <dbReference type="ARBA" id="ARBA00022801"/>
    </source>
</evidence>
<keyword evidence="9" id="KW-0862">Zinc</keyword>
<evidence type="ECO:0000256" key="7">
    <source>
        <dbReference type="ARBA" id="ARBA00022723"/>
    </source>
</evidence>
<keyword evidence="7" id="KW-0479">Metal-binding</keyword>
<dbReference type="OrthoDB" id="9800627at2"/>
<feature type="transmembrane region" description="Helical" evidence="13">
    <location>
        <begin position="194"/>
        <end position="219"/>
    </location>
</feature>
<dbReference type="GO" id="GO:0046872">
    <property type="term" value="F:metal ion binding"/>
    <property type="evidence" value="ECO:0007669"/>
    <property type="project" value="UniProtKB-KW"/>
</dbReference>
<dbReference type="AlphaFoldDB" id="A0A3R9QJB5"/>
<evidence type="ECO:0000313" key="15">
    <source>
        <dbReference type="EMBL" id="RSL17864.1"/>
    </source>
</evidence>
<comment type="cofactor">
    <cofactor evidence="1">
        <name>Zn(2+)</name>
        <dbReference type="ChEBI" id="CHEBI:29105"/>
    </cofactor>
</comment>
<evidence type="ECO:0000256" key="12">
    <source>
        <dbReference type="ARBA" id="ARBA00023136"/>
    </source>
</evidence>
<evidence type="ECO:0000256" key="4">
    <source>
        <dbReference type="ARBA" id="ARBA00022475"/>
    </source>
</evidence>
<keyword evidence="5 15" id="KW-0645">Protease</keyword>
<accession>A0A3R9QJB5</accession>
<dbReference type="GO" id="GO:0008237">
    <property type="term" value="F:metallopeptidase activity"/>
    <property type="evidence" value="ECO:0007669"/>
    <property type="project" value="UniProtKB-KW"/>
</dbReference>
<evidence type="ECO:0000256" key="3">
    <source>
        <dbReference type="ARBA" id="ARBA00007931"/>
    </source>
</evidence>
<dbReference type="CDD" id="cd06158">
    <property type="entry name" value="S2P-M50_like_1"/>
    <property type="match status" value="1"/>
</dbReference>